<keyword evidence="2" id="KW-0805">Transcription regulation</keyword>
<evidence type="ECO:0000256" key="5">
    <source>
        <dbReference type="PROSITE-ProRule" id="PRU00335"/>
    </source>
</evidence>
<feature type="DNA-binding region" description="H-T-H motif" evidence="5">
    <location>
        <begin position="31"/>
        <end position="50"/>
    </location>
</feature>
<dbReference type="PANTHER" id="PTHR47506:SF6">
    <property type="entry name" value="HTH-TYPE TRANSCRIPTIONAL REPRESSOR NEMR"/>
    <property type="match status" value="1"/>
</dbReference>
<evidence type="ECO:0000256" key="2">
    <source>
        <dbReference type="ARBA" id="ARBA00023015"/>
    </source>
</evidence>
<keyword evidence="8" id="KW-1185">Reference proteome</keyword>
<dbReference type="Pfam" id="PF13977">
    <property type="entry name" value="TetR_C_6"/>
    <property type="match status" value="1"/>
</dbReference>
<proteinExistence type="predicted"/>
<organism evidence="7 8">
    <name type="scientific">Kibdelosporangium phytohabitans</name>
    <dbReference type="NCBI Taxonomy" id="860235"/>
    <lineage>
        <taxon>Bacteria</taxon>
        <taxon>Bacillati</taxon>
        <taxon>Actinomycetota</taxon>
        <taxon>Actinomycetes</taxon>
        <taxon>Pseudonocardiales</taxon>
        <taxon>Pseudonocardiaceae</taxon>
        <taxon>Kibdelosporangium</taxon>
    </lineage>
</organism>
<dbReference type="InterPro" id="IPR036271">
    <property type="entry name" value="Tet_transcr_reg_TetR-rel_C_sf"/>
</dbReference>
<evidence type="ECO:0000256" key="3">
    <source>
        <dbReference type="ARBA" id="ARBA00023125"/>
    </source>
</evidence>
<dbReference type="Gene3D" id="1.10.357.10">
    <property type="entry name" value="Tetracycline Repressor, domain 2"/>
    <property type="match status" value="1"/>
</dbReference>
<dbReference type="PANTHER" id="PTHR47506">
    <property type="entry name" value="TRANSCRIPTIONAL REGULATORY PROTEIN"/>
    <property type="match status" value="1"/>
</dbReference>
<dbReference type="Pfam" id="PF00440">
    <property type="entry name" value="TetR_N"/>
    <property type="match status" value="1"/>
</dbReference>
<dbReference type="SUPFAM" id="SSF48498">
    <property type="entry name" value="Tetracyclin repressor-like, C-terminal domain"/>
    <property type="match status" value="1"/>
</dbReference>
<keyword evidence="3 5" id="KW-0238">DNA-binding</keyword>
<sequence>MPKIVDHDQRRRQLIDALWRIASRDGLEAVSLGQVAAEAGVSKGLVQHYFRSKGEMLLHATTYLRERVEQRIAARAGSGQLRAILLAFLPVDEESRTEMLVANAFFFRALRDPAMAERFERGNTGLRQAVTDQIVAAQQRGEMAVDLDPAQEATVLLALVDGLASGLLLGHHTPESAEATLNYQLAKLG</sequence>
<dbReference type="PROSITE" id="PS50977">
    <property type="entry name" value="HTH_TETR_2"/>
    <property type="match status" value="1"/>
</dbReference>
<dbReference type="InterPro" id="IPR001647">
    <property type="entry name" value="HTH_TetR"/>
</dbReference>
<dbReference type="GO" id="GO:0003677">
    <property type="term" value="F:DNA binding"/>
    <property type="evidence" value="ECO:0007669"/>
    <property type="project" value="UniProtKB-UniRule"/>
</dbReference>
<evidence type="ECO:0000259" key="6">
    <source>
        <dbReference type="PROSITE" id="PS50977"/>
    </source>
</evidence>
<evidence type="ECO:0000313" key="7">
    <source>
        <dbReference type="EMBL" id="ALG13593.1"/>
    </source>
</evidence>
<dbReference type="OrthoDB" id="9816296at2"/>
<evidence type="ECO:0000256" key="4">
    <source>
        <dbReference type="ARBA" id="ARBA00023163"/>
    </source>
</evidence>
<name>A0A0N9IEI3_9PSEU</name>
<dbReference type="AlphaFoldDB" id="A0A0N9IEI3"/>
<keyword evidence="4" id="KW-0804">Transcription</keyword>
<protein>
    <submittedName>
        <fullName evidence="7">TetR family transcriptional regulator</fullName>
    </submittedName>
</protein>
<dbReference type="Proteomes" id="UP000063699">
    <property type="component" value="Chromosome"/>
</dbReference>
<reference evidence="7 8" key="1">
    <citation type="submission" date="2015-07" db="EMBL/GenBank/DDBJ databases">
        <title>Genome sequencing of Kibdelosporangium phytohabitans.</title>
        <authorList>
            <person name="Qin S."/>
            <person name="Xing K."/>
        </authorList>
    </citation>
    <scope>NUCLEOTIDE SEQUENCE [LARGE SCALE GENOMIC DNA]</scope>
    <source>
        <strain evidence="7 8">KLBMP1111</strain>
    </source>
</reference>
<gene>
    <name evidence="7" type="ORF">AOZ06_48065</name>
</gene>
<dbReference type="InterPro" id="IPR009057">
    <property type="entry name" value="Homeodomain-like_sf"/>
</dbReference>
<dbReference type="SUPFAM" id="SSF46689">
    <property type="entry name" value="Homeodomain-like"/>
    <property type="match status" value="1"/>
</dbReference>
<dbReference type="EMBL" id="CP012752">
    <property type="protein sequence ID" value="ALG13593.1"/>
    <property type="molecule type" value="Genomic_DNA"/>
</dbReference>
<dbReference type="PRINTS" id="PR00455">
    <property type="entry name" value="HTHTETR"/>
</dbReference>
<dbReference type="InterPro" id="IPR039538">
    <property type="entry name" value="BetI_C"/>
</dbReference>
<dbReference type="STRING" id="860235.AOZ06_48065"/>
<keyword evidence="1" id="KW-0678">Repressor</keyword>
<dbReference type="KEGG" id="kphy:AOZ06_48065"/>
<evidence type="ECO:0000256" key="1">
    <source>
        <dbReference type="ARBA" id="ARBA00022491"/>
    </source>
</evidence>
<feature type="domain" description="HTH tetR-type" evidence="6">
    <location>
        <begin position="8"/>
        <end position="68"/>
    </location>
</feature>
<dbReference type="RefSeq" id="WP_054295480.1">
    <property type="nucleotide sequence ID" value="NZ_CP012752.1"/>
</dbReference>
<evidence type="ECO:0000313" key="8">
    <source>
        <dbReference type="Proteomes" id="UP000063699"/>
    </source>
</evidence>
<accession>A0A0N9IEI3</accession>